<dbReference type="EMBL" id="JAMKPW020000017">
    <property type="protein sequence ID" value="KAK8209118.1"/>
    <property type="molecule type" value="Genomic_DNA"/>
</dbReference>
<comment type="caution">
    <text evidence="1">The sequence shown here is derived from an EMBL/GenBank/DDBJ whole genome shotgun (WGS) entry which is preliminary data.</text>
</comment>
<reference evidence="1" key="1">
    <citation type="submission" date="2024-02" db="EMBL/GenBank/DDBJ databases">
        <title>Metagenome Assembled Genome of Zalaria obscura JY119.</title>
        <authorList>
            <person name="Vighnesh L."/>
            <person name="Jagadeeshwari U."/>
            <person name="Venkata Ramana C."/>
            <person name="Sasikala C."/>
        </authorList>
    </citation>
    <scope>NUCLEOTIDE SEQUENCE</scope>
    <source>
        <strain evidence="1">JY119</strain>
    </source>
</reference>
<name>A0ACC3SEF2_9PEZI</name>
<accession>A0ACC3SEF2</accession>
<sequence>MPPKCRAILESSSPAAPPKRRRAARTSTKHTYVESPPSQKRKSNQHPHGDSVNPEDLYSLKQILAEKGGKYLIEWEGTDSTGKPWEPTWEPKANANEAAIAEWEERKAGEGSAKEKASPPKKGVARVVGSKSKGRRQSRKVIESSPLPEEPSVAKQKEIGETIASSATAQPDSTSSQLPGDHSSQSSAARVLPDNPRTVTGVYISQLTDFDPEDYTTFSSSQIISGTAPQRASSPSSTQVVDDAAAPNLTQKHSQYESGETSKTTDTTDSTVVNSSSSVHTFPVPVNLGKGTIIPDSQDVAASLSYVPSTQQPSVDTTGDTIEGASQHTASEEHHFSQVAATGHIFGNSQNIADNDIAKGASSQDSEQNATTQSQSQGHLSDHSEQQVPESSIGFANPEDHFSEVPDLPFSFQVQHVSPRSEPTGSQLPRPQATQTTATTSPVALTPKAYEHGTELANGSQQSTPFSGARTTPRELSVARSGAETVSQPTSPAENSGTPSERFQTQVSFPGAARKLDFTPSQNNSSDLIRALKHNEEPSYNRTQSTEPSLNKKGTQHESPAKQHLREARNGLNISSPPTSSEPLPGPPSQFPETLGNSAPQRPSTLSDLPSSPQRNMDSPEPTPGQILAEKLRQLREDSAAKRQARRAARESSAKVQPPSAIPPHLVVSSADRDARSPSTVPAAEAIPDVTPEENMRSERYETLLNEEEPDVQMHNTQAFSSNGAVDVAQPPVTESSVKEYIMPITLGGAQKDQYKQTIVLSRELINEFTSELWPISSVKYLEAQQLVNNLRNVTFHPDLLNPEAFTQIQVDAYTKAQWDQDCSAKFRFLHHLLNGLRDRPVQVAIVLQPGSLMEIIETFLEGIEVAFTTWQGHSNPSLATRGSLRVTVVASTNLGAADLSGTTQLALALDNSFVEHPDCLYLIGSHQALEQAPLFVSLVVPGSVEHIDRYMRGYKTVAESMHVLVKTAAALRNDVGRREDGLSKLEDTATELAQFVLDGAPCEDWPFSQLADVSLAECEFDSQESGGTTESLNGGGGGTKRPLDEQHPDADTPKKQRTTGPEHHFSDMPTTINPLDIEITHVSDSMGKQTQMHGMGDSISMSQHLAALQTLGDESAARQKELHDMLRATEGRSNQYQKALEDLQYRYEDLRKVLMETRAERDGHMRTAELATSRMTANEATITTLRTERNALKEQLAEVTASMANHTIPERAELEAQRVAASKAEAGTAKLEVRVQSMTSELDYIRSKYQDASNQATALASANSEYEARIAILEKKASGESARARQINVDGFGKQLLSEYQKVKQVLSDREALLRAKEEEINRLKEAQRGRMGTRGSSVPRSPRLGSPMRLEVGAARVGSRQNSPAAKPHPLSRQG</sequence>
<gene>
    <name evidence="1" type="ORF">M8818_003813</name>
</gene>
<protein>
    <submittedName>
        <fullName evidence="1">Uncharacterized protein</fullName>
    </submittedName>
</protein>
<dbReference type="Proteomes" id="UP001320706">
    <property type="component" value="Unassembled WGS sequence"/>
</dbReference>
<evidence type="ECO:0000313" key="2">
    <source>
        <dbReference type="Proteomes" id="UP001320706"/>
    </source>
</evidence>
<proteinExistence type="predicted"/>
<organism evidence="1 2">
    <name type="scientific">Zalaria obscura</name>
    <dbReference type="NCBI Taxonomy" id="2024903"/>
    <lineage>
        <taxon>Eukaryota</taxon>
        <taxon>Fungi</taxon>
        <taxon>Dikarya</taxon>
        <taxon>Ascomycota</taxon>
        <taxon>Pezizomycotina</taxon>
        <taxon>Dothideomycetes</taxon>
        <taxon>Dothideomycetidae</taxon>
        <taxon>Dothideales</taxon>
        <taxon>Zalariaceae</taxon>
        <taxon>Zalaria</taxon>
    </lineage>
</organism>
<keyword evidence="2" id="KW-1185">Reference proteome</keyword>
<evidence type="ECO:0000313" key="1">
    <source>
        <dbReference type="EMBL" id="KAK8209118.1"/>
    </source>
</evidence>